<organism evidence="1 2">
    <name type="scientific">Enterococcus gallinarum</name>
    <dbReference type="NCBI Taxonomy" id="1353"/>
    <lineage>
        <taxon>Bacteria</taxon>
        <taxon>Bacillati</taxon>
        <taxon>Bacillota</taxon>
        <taxon>Bacilli</taxon>
        <taxon>Lactobacillales</taxon>
        <taxon>Enterococcaceae</taxon>
        <taxon>Enterococcus</taxon>
    </lineage>
</organism>
<dbReference type="EMBL" id="CP050485">
    <property type="protein sequence ID" value="QOG26062.1"/>
    <property type="molecule type" value="Genomic_DNA"/>
</dbReference>
<proteinExistence type="predicted"/>
<evidence type="ECO:0000313" key="2">
    <source>
        <dbReference type="Proteomes" id="UP000516696"/>
    </source>
</evidence>
<protein>
    <submittedName>
        <fullName evidence="1">Uncharacterized protein</fullName>
    </submittedName>
</protein>
<evidence type="ECO:0000313" key="1">
    <source>
        <dbReference type="EMBL" id="QOG26062.1"/>
    </source>
</evidence>
<gene>
    <name evidence="1" type="ORF">EGM181_01670</name>
</gene>
<name>A0AAE7MMA1_ENTGA</name>
<accession>A0AAE7MMA1</accession>
<dbReference type="AlphaFoldDB" id="A0AAE7MMA1"/>
<sequence length="89" mass="10249">MIHNLEDFLEKEVLRMLRLIRSLFKESPLPLQQAALQQGISVKTVRRMIASELGIKLPIKFLIKKGQLDYLQTEAMSVTELQKKSSLLL</sequence>
<reference evidence="1 2" key="1">
    <citation type="submission" date="2020-03" db="EMBL/GenBank/DDBJ databases">
        <title>Characterization of ganglioside-mimicking enterococci.</title>
        <authorList>
            <person name="Patry R.T."/>
            <person name="Nothaft H."/>
            <person name="Bridger R."/>
            <person name="Shajahan A."/>
            <person name="Huynh S."/>
            <person name="Sanchez S."/>
            <person name="Azadi P."/>
            <person name="Cooper K."/>
            <person name="Miller W.G."/>
            <person name="Parker C.T."/>
            <person name="Wells L."/>
            <person name="Szymanski C.M."/>
        </authorList>
    </citation>
    <scope>NUCLEOTIDE SEQUENCE [LARGE SCALE GENOMIC DNA]</scope>
    <source>
        <strain evidence="1 2">EGM181</strain>
    </source>
</reference>
<dbReference type="Proteomes" id="UP000516696">
    <property type="component" value="Chromosome"/>
</dbReference>